<proteinExistence type="predicted"/>
<keyword evidence="2" id="KW-1185">Reference proteome</keyword>
<accession>A0A843TVP5</accession>
<comment type="caution">
    <text evidence="1">The sequence shown here is derived from an EMBL/GenBank/DDBJ whole genome shotgun (WGS) entry which is preliminary data.</text>
</comment>
<evidence type="ECO:0000313" key="1">
    <source>
        <dbReference type="EMBL" id="MQL73493.1"/>
    </source>
</evidence>
<dbReference type="Proteomes" id="UP000652761">
    <property type="component" value="Unassembled WGS sequence"/>
</dbReference>
<protein>
    <submittedName>
        <fullName evidence="1">Uncharacterized protein</fullName>
    </submittedName>
</protein>
<reference evidence="1" key="1">
    <citation type="submission" date="2017-07" db="EMBL/GenBank/DDBJ databases">
        <title>Taro Niue Genome Assembly and Annotation.</title>
        <authorList>
            <person name="Atibalentja N."/>
            <person name="Keating K."/>
            <person name="Fields C.J."/>
        </authorList>
    </citation>
    <scope>NUCLEOTIDE SEQUENCE</scope>
    <source>
        <strain evidence="1">Niue_2</strain>
        <tissue evidence="1">Leaf</tissue>
    </source>
</reference>
<evidence type="ECO:0000313" key="2">
    <source>
        <dbReference type="Proteomes" id="UP000652761"/>
    </source>
</evidence>
<dbReference type="AlphaFoldDB" id="A0A843TVP5"/>
<dbReference type="EMBL" id="NMUH01000169">
    <property type="protein sequence ID" value="MQL73493.1"/>
    <property type="molecule type" value="Genomic_DNA"/>
</dbReference>
<organism evidence="1 2">
    <name type="scientific">Colocasia esculenta</name>
    <name type="common">Wild taro</name>
    <name type="synonym">Arum esculentum</name>
    <dbReference type="NCBI Taxonomy" id="4460"/>
    <lineage>
        <taxon>Eukaryota</taxon>
        <taxon>Viridiplantae</taxon>
        <taxon>Streptophyta</taxon>
        <taxon>Embryophyta</taxon>
        <taxon>Tracheophyta</taxon>
        <taxon>Spermatophyta</taxon>
        <taxon>Magnoliopsida</taxon>
        <taxon>Liliopsida</taxon>
        <taxon>Araceae</taxon>
        <taxon>Aroideae</taxon>
        <taxon>Colocasieae</taxon>
        <taxon>Colocasia</taxon>
    </lineage>
</organism>
<sequence>MSRAQESARCLREATCFCRFLVCLDILAISWLTRTSLPFLGFLGQLLPFLGLSEQSQGFSAISHKMGASVQFYGQQDHFCNFPLTEEFLQFRDSRGFFCNFPFSGDFFAICATPPLEMEKSLSSTLGCGAATPFGEPKAPRVPNPLPR</sequence>
<gene>
    <name evidence="1" type="ORF">Taro_005837</name>
</gene>
<name>A0A843TVP5_COLES</name>